<dbReference type="GO" id="GO:0003677">
    <property type="term" value="F:DNA binding"/>
    <property type="evidence" value="ECO:0007669"/>
    <property type="project" value="UniProtKB-KW"/>
</dbReference>
<dbReference type="SMART" id="SM00411">
    <property type="entry name" value="BHL"/>
    <property type="match status" value="1"/>
</dbReference>
<dbReference type="AlphaFoldDB" id="A0A1D8UXF0"/>
<dbReference type="RefSeq" id="WP_070403873.1">
    <property type="nucleotide sequence ID" value="NZ_BJVW01000140.1"/>
</dbReference>
<keyword evidence="5" id="KW-0614">Plasmid</keyword>
<gene>
    <name evidence="5" type="ORF">A0U89_13770</name>
</gene>
<reference evidence="5 6" key="1">
    <citation type="journal article" date="2016" name="Microb. Cell Fact.">
        <title>Dissection of exopolysaccharide biosynthesis in Kozakia baliensis.</title>
        <authorList>
            <person name="Brandt J.U."/>
            <person name="Jakob F."/>
            <person name="Behr J."/>
            <person name="Geissler A.J."/>
            <person name="Vogel R.F."/>
        </authorList>
    </citation>
    <scope>NUCLEOTIDE SEQUENCE [LARGE SCALE GENOMIC DNA]</scope>
    <source>
        <strain evidence="5 6">DSM 14400</strain>
        <plasmid evidence="6">Plasmid pkb14400_1</plasmid>
    </source>
</reference>
<accession>A0A1D8UXF0</accession>
<evidence type="ECO:0000313" key="5">
    <source>
        <dbReference type="EMBL" id="AOX18388.1"/>
    </source>
</evidence>
<keyword evidence="2" id="KW-0226">DNA condensation</keyword>
<dbReference type="KEGG" id="kba:A0U89_13770"/>
<dbReference type="CDD" id="cd13831">
    <property type="entry name" value="HU"/>
    <property type="match status" value="1"/>
</dbReference>
<dbReference type="InterPro" id="IPR020816">
    <property type="entry name" value="Histone-like_DNA-bd_CS"/>
</dbReference>
<dbReference type="InterPro" id="IPR010992">
    <property type="entry name" value="IHF-like_DNA-bd_dom_sf"/>
</dbReference>
<dbReference type="Proteomes" id="UP000179145">
    <property type="component" value="Plasmid pKB14400_1"/>
</dbReference>
<evidence type="ECO:0000256" key="2">
    <source>
        <dbReference type="ARBA" id="ARBA00023067"/>
    </source>
</evidence>
<evidence type="ECO:0000256" key="3">
    <source>
        <dbReference type="ARBA" id="ARBA00023125"/>
    </source>
</evidence>
<dbReference type="PANTHER" id="PTHR33175">
    <property type="entry name" value="DNA-BINDING PROTEIN HU"/>
    <property type="match status" value="1"/>
</dbReference>
<comment type="similarity">
    <text evidence="1 4">Belongs to the bacterial histone-like protein family.</text>
</comment>
<dbReference type="SUPFAM" id="SSF47729">
    <property type="entry name" value="IHF-like DNA-binding proteins"/>
    <property type="match status" value="1"/>
</dbReference>
<dbReference type="OrthoDB" id="9799835at2"/>
<dbReference type="Pfam" id="PF00216">
    <property type="entry name" value="Bac_DNA_binding"/>
    <property type="match status" value="1"/>
</dbReference>
<sequence length="101" mass="10663">MKHTELVDQIAQNLDVSKREAADVIGTVFSALTTAAVKDGEVAVSGFGKFVVRTRPAREGRNPATGETIQLAESRSLGFTPAKAVKEALTPAKPKAASKKK</sequence>
<geneLocation type="plasmid" evidence="6">
    <name>pkb14400_1</name>
</geneLocation>
<proteinExistence type="inferred from homology"/>
<evidence type="ECO:0000256" key="1">
    <source>
        <dbReference type="ARBA" id="ARBA00010529"/>
    </source>
</evidence>
<dbReference type="PROSITE" id="PS00045">
    <property type="entry name" value="HISTONE_LIKE"/>
    <property type="match status" value="1"/>
</dbReference>
<dbReference type="EMBL" id="CP014675">
    <property type="protein sequence ID" value="AOX18388.1"/>
    <property type="molecule type" value="Genomic_DNA"/>
</dbReference>
<dbReference type="PRINTS" id="PR01727">
    <property type="entry name" value="DNABINDINGHU"/>
</dbReference>
<keyword evidence="6" id="KW-1185">Reference proteome</keyword>
<dbReference type="GO" id="GO:0030527">
    <property type="term" value="F:structural constituent of chromatin"/>
    <property type="evidence" value="ECO:0007669"/>
    <property type="project" value="InterPro"/>
</dbReference>
<keyword evidence="3" id="KW-0238">DNA-binding</keyword>
<dbReference type="InterPro" id="IPR000119">
    <property type="entry name" value="Hist_DNA-bd"/>
</dbReference>
<evidence type="ECO:0000313" key="6">
    <source>
        <dbReference type="Proteomes" id="UP000179145"/>
    </source>
</evidence>
<protein>
    <submittedName>
        <fullName evidence="5">Integration host factor</fullName>
    </submittedName>
</protein>
<dbReference type="PANTHER" id="PTHR33175:SF3">
    <property type="entry name" value="DNA-BINDING PROTEIN HU-BETA"/>
    <property type="match status" value="1"/>
</dbReference>
<organism evidence="5 6">
    <name type="scientific">Kozakia baliensis</name>
    <dbReference type="NCBI Taxonomy" id="153496"/>
    <lineage>
        <taxon>Bacteria</taxon>
        <taxon>Pseudomonadati</taxon>
        <taxon>Pseudomonadota</taxon>
        <taxon>Alphaproteobacteria</taxon>
        <taxon>Acetobacterales</taxon>
        <taxon>Acetobacteraceae</taxon>
        <taxon>Kozakia</taxon>
    </lineage>
</organism>
<name>A0A1D8UXF0_9PROT</name>
<evidence type="ECO:0000256" key="4">
    <source>
        <dbReference type="RuleBase" id="RU003939"/>
    </source>
</evidence>
<dbReference type="GO" id="GO:0030261">
    <property type="term" value="P:chromosome condensation"/>
    <property type="evidence" value="ECO:0007669"/>
    <property type="project" value="UniProtKB-KW"/>
</dbReference>
<dbReference type="Gene3D" id="4.10.520.10">
    <property type="entry name" value="IHF-like DNA-binding proteins"/>
    <property type="match status" value="1"/>
</dbReference>